<sequence>MTLVKLLRRREERFLPARWHFPESAMRSEYGDSKKTFKKTEKVYRSSDEDLKTTWLRAGSKVVDCHKSYPVRQIASSGRFTRAAEESEGGMTRVINIEDLDGDTLGANGLLCGLVDKINNINLPKKLSGWP</sequence>
<name>A0A4Y2U310_ARAVE</name>
<comment type="caution">
    <text evidence="1">The sequence shown here is derived from an EMBL/GenBank/DDBJ whole genome shotgun (WGS) entry which is preliminary data.</text>
</comment>
<organism evidence="1 2">
    <name type="scientific">Araneus ventricosus</name>
    <name type="common">Orbweaver spider</name>
    <name type="synonym">Epeira ventricosa</name>
    <dbReference type="NCBI Taxonomy" id="182803"/>
    <lineage>
        <taxon>Eukaryota</taxon>
        <taxon>Metazoa</taxon>
        <taxon>Ecdysozoa</taxon>
        <taxon>Arthropoda</taxon>
        <taxon>Chelicerata</taxon>
        <taxon>Arachnida</taxon>
        <taxon>Araneae</taxon>
        <taxon>Araneomorphae</taxon>
        <taxon>Entelegynae</taxon>
        <taxon>Araneoidea</taxon>
        <taxon>Araneidae</taxon>
        <taxon>Araneus</taxon>
    </lineage>
</organism>
<protein>
    <submittedName>
        <fullName evidence="1">Uncharacterized protein</fullName>
    </submittedName>
</protein>
<accession>A0A4Y2U310</accession>
<dbReference type="AlphaFoldDB" id="A0A4Y2U310"/>
<proteinExistence type="predicted"/>
<evidence type="ECO:0000313" key="2">
    <source>
        <dbReference type="Proteomes" id="UP000499080"/>
    </source>
</evidence>
<dbReference type="Proteomes" id="UP000499080">
    <property type="component" value="Unassembled WGS sequence"/>
</dbReference>
<reference evidence="1 2" key="1">
    <citation type="journal article" date="2019" name="Sci. Rep.">
        <title>Orb-weaving spider Araneus ventricosus genome elucidates the spidroin gene catalogue.</title>
        <authorList>
            <person name="Kono N."/>
            <person name="Nakamura H."/>
            <person name="Ohtoshi R."/>
            <person name="Moran D.A.P."/>
            <person name="Shinohara A."/>
            <person name="Yoshida Y."/>
            <person name="Fujiwara M."/>
            <person name="Mori M."/>
            <person name="Tomita M."/>
            <person name="Arakawa K."/>
        </authorList>
    </citation>
    <scope>NUCLEOTIDE SEQUENCE [LARGE SCALE GENOMIC DNA]</scope>
</reference>
<evidence type="ECO:0000313" key="1">
    <source>
        <dbReference type="EMBL" id="GBO06050.1"/>
    </source>
</evidence>
<dbReference type="EMBL" id="BGPR01032495">
    <property type="protein sequence ID" value="GBO06050.1"/>
    <property type="molecule type" value="Genomic_DNA"/>
</dbReference>
<keyword evidence="2" id="KW-1185">Reference proteome</keyword>
<gene>
    <name evidence="1" type="ORF">AVEN_168579_1</name>
</gene>